<evidence type="ECO:0000313" key="5">
    <source>
        <dbReference type="Proteomes" id="UP000612893"/>
    </source>
</evidence>
<protein>
    <submittedName>
        <fullName evidence="4">Phage major capsid protein</fullName>
    </submittedName>
</protein>
<dbReference type="Proteomes" id="UP000612893">
    <property type="component" value="Unassembled WGS sequence"/>
</dbReference>
<comment type="subcellular location">
    <subcellularLocation>
        <location evidence="1">Virion</location>
    </subcellularLocation>
</comment>
<evidence type="ECO:0000313" key="4">
    <source>
        <dbReference type="EMBL" id="MBJ7596499.1"/>
    </source>
</evidence>
<evidence type="ECO:0000256" key="2">
    <source>
        <dbReference type="SAM" id="MobiDB-lite"/>
    </source>
</evidence>
<dbReference type="NCBIfam" id="TIGR01554">
    <property type="entry name" value="major_cap_HK97"/>
    <property type="match status" value="1"/>
</dbReference>
<dbReference type="Gene3D" id="3.30.2400.10">
    <property type="entry name" value="Major capsid protein gp5"/>
    <property type="match status" value="1"/>
</dbReference>
<feature type="region of interest" description="Disordered" evidence="2">
    <location>
        <begin position="66"/>
        <end position="101"/>
    </location>
</feature>
<organism evidence="4 5">
    <name type="scientific">Candidatus Nephthysia bennettiae</name>
    <dbReference type="NCBI Taxonomy" id="3127016"/>
    <lineage>
        <taxon>Bacteria</taxon>
        <taxon>Bacillati</taxon>
        <taxon>Candidatus Dormiibacterota</taxon>
        <taxon>Candidatus Dormibacteria</taxon>
        <taxon>Candidatus Dormibacterales</taxon>
        <taxon>Candidatus Dormibacteraceae</taxon>
        <taxon>Candidatus Nephthysia</taxon>
    </lineage>
</organism>
<dbReference type="InterPro" id="IPR054612">
    <property type="entry name" value="Phage_capsid-like_C"/>
</dbReference>
<name>A0A934JYJ8_9BACT</name>
<keyword evidence="5" id="KW-1185">Reference proteome</keyword>
<comment type="caution">
    <text evidence="4">The sequence shown here is derived from an EMBL/GenBank/DDBJ whole genome shotgun (WGS) entry which is preliminary data.</text>
</comment>
<dbReference type="Pfam" id="PF05065">
    <property type="entry name" value="Phage_capsid"/>
    <property type="match status" value="1"/>
</dbReference>
<reference evidence="4" key="1">
    <citation type="submission" date="2020-10" db="EMBL/GenBank/DDBJ databases">
        <title>Ca. Dormibacterota MAGs.</title>
        <authorList>
            <person name="Montgomery K."/>
        </authorList>
    </citation>
    <scope>NUCLEOTIDE SEQUENCE [LARGE SCALE GENOMIC DNA]</scope>
    <source>
        <strain evidence="4">SC8812_S17_10</strain>
    </source>
</reference>
<dbReference type="EMBL" id="JAEKNR010000003">
    <property type="protein sequence ID" value="MBJ7596499.1"/>
    <property type="molecule type" value="Genomic_DNA"/>
</dbReference>
<dbReference type="RefSeq" id="WP_338198331.1">
    <property type="nucleotide sequence ID" value="NZ_JAEKNR010000003.1"/>
</dbReference>
<dbReference type="SUPFAM" id="SSF56563">
    <property type="entry name" value="Major capsid protein gp5"/>
    <property type="match status" value="1"/>
</dbReference>
<evidence type="ECO:0000256" key="1">
    <source>
        <dbReference type="ARBA" id="ARBA00004328"/>
    </source>
</evidence>
<gene>
    <name evidence="4" type="ORF">JF922_00195</name>
</gene>
<proteinExistence type="predicted"/>
<evidence type="ECO:0000259" key="3">
    <source>
        <dbReference type="Pfam" id="PF05065"/>
    </source>
</evidence>
<feature type="domain" description="Phage capsid-like C-terminal" evidence="3">
    <location>
        <begin position="154"/>
        <end position="463"/>
    </location>
</feature>
<accession>A0A934JYJ8</accession>
<sequence>MTDRLEREQRIQAIERWMHEQAAEFQGEGFPPDVAELWEANQAEHDRLVRERADVAARDNLLRRLASRPGNLEGGAGPSGRAPVEDSGWSRRDEQGNWRPMRPLRYGERMSVLDGPGAQHPRLSWRKYLRGITTGNWQGAPEERSMAEGTGSAGGFLVPTPLSDMVIDRARAQVVCMRAGATVVPMDAATLAIARVTGDPTVTPWHSEAGAIVPSDLTFDRVTFTARTLGAIATLSVELAEDAANADDVISNALAKVMAVELDRACLRGSGTPPEPTGIRFQAGVGVDTTTFGANGATISGTTPAGAVGWDWMSRAIFVVRGLNEYPNAAIFSERSGGELDLLRSSTGAPLPPPISVAGAEAEIQLPGAEFSGLGSSGLQLLSTNSVSNALTQGTSVGVSSSCYIGDFQKLLIGMRRELVLEISRTASAPSATSMFSTMQVAIRAYIRADVQLLRPAAFRVVEGIL</sequence>
<dbReference type="InterPro" id="IPR024455">
    <property type="entry name" value="Phage_capsid"/>
</dbReference>
<dbReference type="AlphaFoldDB" id="A0A934JYJ8"/>